<sequence length="119" mass="13355">MLDLFHNPGELSVRHDQGVLDPNGHVDTQKFHDAIGSLDLLRALRASRQKRRPLSLSVQLPSNVKPSFCSPRDSSCEHSGIEQYLQRLEHEIDLVGCHLGAEQRVEQFHLGAEHPPPPI</sequence>
<reference evidence="2" key="1">
    <citation type="submission" date="2016-10" db="EMBL/GenBank/DDBJ databases">
        <title>Pseudomonas frederiksbergensis ERGS4:02 complete genome.</title>
        <authorList>
            <person name="Kumar R."/>
            <person name="Acharya V."/>
            <person name="Singh D."/>
        </authorList>
    </citation>
    <scope>NUCLEOTIDE SEQUENCE [LARGE SCALE GENOMIC DNA]</scope>
    <source>
        <strain evidence="2">ERGS4:02</strain>
    </source>
</reference>
<organism evidence="1 2">
    <name type="scientific">Pseudomonas frederiksbergensis</name>
    <dbReference type="NCBI Taxonomy" id="104087"/>
    <lineage>
        <taxon>Bacteria</taxon>
        <taxon>Pseudomonadati</taxon>
        <taxon>Pseudomonadota</taxon>
        <taxon>Gammaproteobacteria</taxon>
        <taxon>Pseudomonadales</taxon>
        <taxon>Pseudomonadaceae</taxon>
        <taxon>Pseudomonas</taxon>
    </lineage>
</organism>
<gene>
    <name evidence="1" type="ORF">BLL42_24650</name>
</gene>
<proteinExistence type="predicted"/>
<dbReference type="Proteomes" id="UP000182567">
    <property type="component" value="Chromosome"/>
</dbReference>
<evidence type="ECO:0000313" key="2">
    <source>
        <dbReference type="Proteomes" id="UP000182567"/>
    </source>
</evidence>
<dbReference type="OrthoDB" id="9808022at2"/>
<protein>
    <submittedName>
        <fullName evidence="1">Uncharacterized protein</fullName>
    </submittedName>
</protein>
<evidence type="ECO:0000313" key="1">
    <source>
        <dbReference type="EMBL" id="APC18740.1"/>
    </source>
</evidence>
<name>A0A1J0ESH1_9PSED</name>
<dbReference type="AlphaFoldDB" id="A0A1J0ESH1"/>
<dbReference type="EMBL" id="CP017886">
    <property type="protein sequence ID" value="APC18740.1"/>
    <property type="molecule type" value="Genomic_DNA"/>
</dbReference>
<accession>A0A1J0ESH1</accession>